<evidence type="ECO:0000256" key="8">
    <source>
        <dbReference type="ARBA" id="ARBA00022870"/>
    </source>
</evidence>
<feature type="compositionally biased region" description="Polar residues" evidence="13">
    <location>
        <begin position="163"/>
        <end position="174"/>
    </location>
</feature>
<evidence type="ECO:0000256" key="7">
    <source>
        <dbReference type="ARBA" id="ARBA00022844"/>
    </source>
</evidence>
<dbReference type="Pfam" id="PF11108">
    <property type="entry name" value="Phage_glycop_gL"/>
    <property type="match status" value="1"/>
</dbReference>
<evidence type="ECO:0000256" key="9">
    <source>
        <dbReference type="ARBA" id="ARBA00022879"/>
    </source>
</evidence>
<dbReference type="EMBL" id="KP136799">
    <property type="protein sequence ID" value="AJG42971.1"/>
    <property type="molecule type" value="Genomic_DNA"/>
</dbReference>
<keyword evidence="1" id="KW-1168">Fusion of virus membrane with host membrane</keyword>
<evidence type="ECO:0000256" key="11">
    <source>
        <dbReference type="ARBA" id="ARBA00023180"/>
    </source>
</evidence>
<evidence type="ECO:0000313" key="15">
    <source>
        <dbReference type="Proteomes" id="UP000296355"/>
    </source>
</evidence>
<evidence type="ECO:0000256" key="13">
    <source>
        <dbReference type="SAM" id="MobiDB-lite"/>
    </source>
</evidence>
<keyword evidence="5" id="KW-0732">Signal</keyword>
<keyword evidence="8" id="KW-1043">Host membrane</keyword>
<keyword evidence="15" id="KW-1185">Reference proteome</keyword>
<keyword evidence="9" id="KW-0261">Viral envelope protein</keyword>
<feature type="region of interest" description="Disordered" evidence="13">
    <location>
        <begin position="136"/>
        <end position="174"/>
    </location>
</feature>
<dbReference type="InterPro" id="IPR020175">
    <property type="entry name" value="Herpes_gL_rhadinovirus"/>
</dbReference>
<name>A0A0R5ZE41_9GAMA</name>
<dbReference type="PROSITE" id="PS52026">
    <property type="entry name" value="GL_GHV"/>
    <property type="match status" value="1"/>
</dbReference>
<keyword evidence="6" id="KW-1040">Host Golgi apparatus</keyword>
<dbReference type="InterPro" id="IPR038313">
    <property type="entry name" value="Herpes_gL_rhadinovirus_sf"/>
</dbReference>
<reference evidence="14" key="1">
    <citation type="submission" date="2014-11" db="EMBL/GenBank/DDBJ databases">
        <title>Gammaherpesviruses are widespread among seal species in Canada.</title>
        <authorList>
            <person name="Bellehumeur C."/>
            <person name="Nielsen O."/>
            <person name="Measures L."/>
            <person name="Harwood L."/>
            <person name="Boyle B."/>
            <person name="Gagnon C.A."/>
        </authorList>
    </citation>
    <scope>NUCLEOTIDE SEQUENCE [LARGE SCALE GENOMIC DNA]</scope>
    <source>
        <strain evidence="14">FMV04-1493874</strain>
    </source>
</reference>
<dbReference type="Gene3D" id="3.10.390.20">
    <property type="entry name" value="Viral glycoprotein L"/>
    <property type="match status" value="1"/>
</dbReference>
<keyword evidence="10" id="KW-0472">Membrane</keyword>
<keyword evidence="2" id="KW-1032">Host cell membrane</keyword>
<keyword evidence="7" id="KW-0946">Virion</keyword>
<evidence type="ECO:0000313" key="14">
    <source>
        <dbReference type="EMBL" id="AJG42971.1"/>
    </source>
</evidence>
<dbReference type="InterPro" id="IPR034708">
    <property type="entry name" value="HSV_GL_alphagamma"/>
</dbReference>
<proteinExistence type="inferred from homology"/>
<keyword evidence="4" id="KW-1162">Viral penetration into host cytoplasm</keyword>
<keyword evidence="12" id="KW-1160">Virus entry into host cell</keyword>
<organism evidence="14 15">
    <name type="scientific">phocid gammaherpesvirus 3</name>
    <dbReference type="NCBI Taxonomy" id="2560643"/>
    <lineage>
        <taxon>Viruses</taxon>
        <taxon>Duplodnaviria</taxon>
        <taxon>Heunggongvirae</taxon>
        <taxon>Peploviricota</taxon>
        <taxon>Herviviricetes</taxon>
        <taxon>Herpesvirales</taxon>
        <taxon>Orthoherpesviridae</taxon>
        <taxon>Gammaherpesvirinae</taxon>
        <taxon>Percavirus</taxon>
        <taxon>Percavirus phocidgamma3</taxon>
    </lineage>
</organism>
<accession>A0A0R5ZE41</accession>
<evidence type="ECO:0000256" key="12">
    <source>
        <dbReference type="ARBA" id="ARBA00023296"/>
    </source>
</evidence>
<evidence type="ECO:0000256" key="2">
    <source>
        <dbReference type="ARBA" id="ARBA00022511"/>
    </source>
</evidence>
<evidence type="ECO:0000256" key="3">
    <source>
        <dbReference type="ARBA" id="ARBA00022521"/>
    </source>
</evidence>
<evidence type="ECO:0000256" key="4">
    <source>
        <dbReference type="ARBA" id="ARBA00022595"/>
    </source>
</evidence>
<evidence type="ECO:0000256" key="10">
    <source>
        <dbReference type="ARBA" id="ARBA00023136"/>
    </source>
</evidence>
<keyword evidence="3" id="KW-1169">Fusion of virus membrane with host cell membrane</keyword>
<keyword evidence="11" id="KW-0325">Glycoprotein</keyword>
<evidence type="ECO:0000256" key="6">
    <source>
        <dbReference type="ARBA" id="ARBA00022812"/>
    </source>
</evidence>
<dbReference type="GO" id="GO:0019064">
    <property type="term" value="P:fusion of virus membrane with host plasma membrane"/>
    <property type="evidence" value="ECO:0007669"/>
    <property type="project" value="UniProtKB-KW"/>
</dbReference>
<dbReference type="GO" id="GO:0046718">
    <property type="term" value="P:symbiont entry into host cell"/>
    <property type="evidence" value="ECO:0007669"/>
    <property type="project" value="UniProtKB-KW"/>
</dbReference>
<dbReference type="HAMAP" id="MF_04034">
    <property type="entry name" value="HSV_GL_alphagamma"/>
    <property type="match status" value="1"/>
</dbReference>
<evidence type="ECO:0000256" key="1">
    <source>
        <dbReference type="ARBA" id="ARBA00022506"/>
    </source>
</evidence>
<dbReference type="GO" id="GO:0019031">
    <property type="term" value="C:viral envelope"/>
    <property type="evidence" value="ECO:0007669"/>
    <property type="project" value="UniProtKB-KW"/>
</dbReference>
<dbReference type="Proteomes" id="UP000296355">
    <property type="component" value="Segment"/>
</dbReference>
<protein>
    <submittedName>
        <fullName evidence="14">Uncharacterized protein</fullName>
    </submittedName>
</protein>
<sequence>MSYITKAVYIFLFMRNVASLQYLAIPCCNILLTDVSELYSIFEVNTIVLNVPKTCGNVNVAQIVTKPKNSNTIVPICVNGFNLMSFLLNLLQRISYNHPNAVNSTLISDLEKYKTQFSKNFTTETAKTNFKFMTYSSSTKKPRRSRERNKTSTAKPYRKKLKTPSQTNITPQKL</sequence>
<evidence type="ECO:0000256" key="5">
    <source>
        <dbReference type="ARBA" id="ARBA00022729"/>
    </source>
</evidence>